<accession>A0ABQ8J018</accession>
<sequence length="91" mass="9830">MQMGSILLLLFCLYYSQIENEPNYINLIANNVAITAAMVAAPATVTMAKKLSLFNNGRGGGGNFSNSNSKLTKSSLVLIVFFDVAPWIGRI</sequence>
<evidence type="ECO:0000313" key="2">
    <source>
        <dbReference type="EMBL" id="KAH9415781.1"/>
    </source>
</evidence>
<gene>
    <name evidence="2" type="ORF">DERP_000272</name>
</gene>
<dbReference type="EMBL" id="NJHN03000095">
    <property type="protein sequence ID" value="KAH9415781.1"/>
    <property type="molecule type" value="Genomic_DNA"/>
</dbReference>
<reference evidence="2 3" key="2">
    <citation type="journal article" date="2022" name="Mol. Biol. Evol.">
        <title>Comparative Genomics Reveals Insights into the Divergent Evolution of Astigmatic Mites and Household Pest Adaptations.</title>
        <authorList>
            <person name="Xiong Q."/>
            <person name="Wan A.T."/>
            <person name="Liu X."/>
            <person name="Fung C.S."/>
            <person name="Xiao X."/>
            <person name="Malainual N."/>
            <person name="Hou J."/>
            <person name="Wang L."/>
            <person name="Wang M."/>
            <person name="Yang K.Y."/>
            <person name="Cui Y."/>
            <person name="Leung E.L."/>
            <person name="Nong W."/>
            <person name="Shin S.K."/>
            <person name="Au S.W."/>
            <person name="Jeong K.Y."/>
            <person name="Chew F.T."/>
            <person name="Hui J.H."/>
            <person name="Leung T.F."/>
            <person name="Tungtrongchitr A."/>
            <person name="Zhong N."/>
            <person name="Liu Z."/>
            <person name="Tsui S.K."/>
        </authorList>
    </citation>
    <scope>NUCLEOTIDE SEQUENCE [LARGE SCALE GENOMIC DNA]</scope>
    <source>
        <strain evidence="2">Derp</strain>
    </source>
</reference>
<comment type="caution">
    <text evidence="2">The sequence shown here is derived from an EMBL/GenBank/DDBJ whole genome shotgun (WGS) entry which is preliminary data.</text>
</comment>
<evidence type="ECO:0000313" key="3">
    <source>
        <dbReference type="Proteomes" id="UP000887458"/>
    </source>
</evidence>
<proteinExistence type="predicted"/>
<feature type="chain" id="PRO_5046739414" evidence="1">
    <location>
        <begin position="19"/>
        <end position="91"/>
    </location>
</feature>
<keyword evidence="3" id="KW-1185">Reference proteome</keyword>
<reference evidence="2 3" key="1">
    <citation type="journal article" date="2018" name="J. Allergy Clin. Immunol.">
        <title>High-quality assembly of Dermatophagoides pteronyssinus genome and transcriptome reveals a wide range of novel allergens.</title>
        <authorList>
            <person name="Liu X.Y."/>
            <person name="Yang K.Y."/>
            <person name="Wang M.Q."/>
            <person name="Kwok J.S."/>
            <person name="Zeng X."/>
            <person name="Yang Z."/>
            <person name="Xiao X.J."/>
            <person name="Lau C.P."/>
            <person name="Li Y."/>
            <person name="Huang Z.M."/>
            <person name="Ba J.G."/>
            <person name="Yim A.K."/>
            <person name="Ouyang C.Y."/>
            <person name="Ngai S.M."/>
            <person name="Chan T.F."/>
            <person name="Leung E.L."/>
            <person name="Liu L."/>
            <person name="Liu Z.G."/>
            <person name="Tsui S.K."/>
        </authorList>
    </citation>
    <scope>NUCLEOTIDE SEQUENCE [LARGE SCALE GENOMIC DNA]</scope>
    <source>
        <strain evidence="2">Derp</strain>
    </source>
</reference>
<dbReference type="Proteomes" id="UP000887458">
    <property type="component" value="Unassembled WGS sequence"/>
</dbReference>
<protein>
    <submittedName>
        <fullName evidence="2">Uncharacterized protein</fullName>
    </submittedName>
</protein>
<keyword evidence="1" id="KW-0732">Signal</keyword>
<name>A0ABQ8J018_DERPT</name>
<evidence type="ECO:0000256" key="1">
    <source>
        <dbReference type="SAM" id="SignalP"/>
    </source>
</evidence>
<feature type="signal peptide" evidence="1">
    <location>
        <begin position="1"/>
        <end position="18"/>
    </location>
</feature>
<organism evidence="2 3">
    <name type="scientific">Dermatophagoides pteronyssinus</name>
    <name type="common">European house dust mite</name>
    <dbReference type="NCBI Taxonomy" id="6956"/>
    <lineage>
        <taxon>Eukaryota</taxon>
        <taxon>Metazoa</taxon>
        <taxon>Ecdysozoa</taxon>
        <taxon>Arthropoda</taxon>
        <taxon>Chelicerata</taxon>
        <taxon>Arachnida</taxon>
        <taxon>Acari</taxon>
        <taxon>Acariformes</taxon>
        <taxon>Sarcoptiformes</taxon>
        <taxon>Astigmata</taxon>
        <taxon>Psoroptidia</taxon>
        <taxon>Analgoidea</taxon>
        <taxon>Pyroglyphidae</taxon>
        <taxon>Dermatophagoidinae</taxon>
        <taxon>Dermatophagoides</taxon>
    </lineage>
</organism>